<organism evidence="1 2">
    <name type="scientific">Seminavis robusta</name>
    <dbReference type="NCBI Taxonomy" id="568900"/>
    <lineage>
        <taxon>Eukaryota</taxon>
        <taxon>Sar</taxon>
        <taxon>Stramenopiles</taxon>
        <taxon>Ochrophyta</taxon>
        <taxon>Bacillariophyta</taxon>
        <taxon>Bacillariophyceae</taxon>
        <taxon>Bacillariophycidae</taxon>
        <taxon>Naviculales</taxon>
        <taxon>Naviculaceae</taxon>
        <taxon>Seminavis</taxon>
    </lineage>
</organism>
<reference evidence="1" key="1">
    <citation type="submission" date="2020-06" db="EMBL/GenBank/DDBJ databases">
        <authorList>
            <consortium name="Plant Systems Biology data submission"/>
        </authorList>
    </citation>
    <scope>NUCLEOTIDE SEQUENCE</scope>
    <source>
        <strain evidence="1">D6</strain>
    </source>
</reference>
<comment type="caution">
    <text evidence="1">The sequence shown here is derived from an EMBL/GenBank/DDBJ whole genome shotgun (WGS) entry which is preliminary data.</text>
</comment>
<accession>A0A9N8ESL0</accession>
<proteinExistence type="predicted"/>
<dbReference type="EMBL" id="CAICTM010001559">
    <property type="protein sequence ID" value="CAB9524629.1"/>
    <property type="molecule type" value="Genomic_DNA"/>
</dbReference>
<dbReference type="AlphaFoldDB" id="A0A9N8ESL0"/>
<gene>
    <name evidence="1" type="ORF">SEMRO_1561_G282561.1</name>
</gene>
<evidence type="ECO:0000313" key="1">
    <source>
        <dbReference type="EMBL" id="CAB9524629.1"/>
    </source>
</evidence>
<protein>
    <submittedName>
        <fullName evidence="1">Uncharacterized protein</fullName>
    </submittedName>
</protein>
<name>A0A9N8ESL0_9STRA</name>
<keyword evidence="2" id="KW-1185">Reference proteome</keyword>
<sequence length="107" mass="11909">MVPRSLAPDSQAHKFHQCDQFPLSALLIIVSPPKTPQSPTLGEGKTGWNRNGGLYGSSYFRPIQKLSIKASNTIEVFGSIEQPKRGQNHFRYTLPSLLCNLLNTVDR</sequence>
<evidence type="ECO:0000313" key="2">
    <source>
        <dbReference type="Proteomes" id="UP001153069"/>
    </source>
</evidence>
<dbReference type="Proteomes" id="UP001153069">
    <property type="component" value="Unassembled WGS sequence"/>
</dbReference>